<dbReference type="Pfam" id="PF04020">
    <property type="entry name" value="Phage_holin_4_2"/>
    <property type="match status" value="1"/>
</dbReference>
<keyword evidence="3" id="KW-1185">Reference proteome</keyword>
<sequence length="137" mass="14532">MIVFLIRLLIFLGSSALGLWVASLVLDGFHVTTSGFLAAVVVFTVAQAVLSPFIATMAHRYATAFLGGIGLVSTFVALLIASAFTGGLDITGGVATWIAAVVIVWLVTAVATWLLPFLLLRKRLEERRARAGRSETA</sequence>
<feature type="transmembrane region" description="Helical" evidence="1">
    <location>
        <begin position="62"/>
        <end position="85"/>
    </location>
</feature>
<organism evidence="2 3">
    <name type="scientific">Cellulomonas pakistanensis</name>
    <dbReference type="NCBI Taxonomy" id="992287"/>
    <lineage>
        <taxon>Bacteria</taxon>
        <taxon>Bacillati</taxon>
        <taxon>Actinomycetota</taxon>
        <taxon>Actinomycetes</taxon>
        <taxon>Micrococcales</taxon>
        <taxon>Cellulomonadaceae</taxon>
        <taxon>Cellulomonas</taxon>
    </lineage>
</organism>
<gene>
    <name evidence="2" type="ORF">Cpa01nite_09330</name>
</gene>
<proteinExistence type="predicted"/>
<dbReference type="Proteomes" id="UP000642125">
    <property type="component" value="Unassembled WGS sequence"/>
</dbReference>
<feature type="transmembrane region" description="Helical" evidence="1">
    <location>
        <begin position="97"/>
        <end position="120"/>
    </location>
</feature>
<reference evidence="2" key="1">
    <citation type="submission" date="2021-01" db="EMBL/GenBank/DDBJ databases">
        <title>Whole genome shotgun sequence of Cellulomonas pakistanensis NBRC 110800.</title>
        <authorList>
            <person name="Komaki H."/>
            <person name="Tamura T."/>
        </authorList>
    </citation>
    <scope>NUCLEOTIDE SEQUENCE</scope>
    <source>
        <strain evidence="2">NBRC 110800</strain>
    </source>
</reference>
<accession>A0A919PC69</accession>
<evidence type="ECO:0000256" key="1">
    <source>
        <dbReference type="SAM" id="Phobius"/>
    </source>
</evidence>
<dbReference type="EMBL" id="BONO01000005">
    <property type="protein sequence ID" value="GIG35552.1"/>
    <property type="molecule type" value="Genomic_DNA"/>
</dbReference>
<evidence type="ECO:0000313" key="3">
    <source>
        <dbReference type="Proteomes" id="UP000642125"/>
    </source>
</evidence>
<keyword evidence="1" id="KW-1133">Transmembrane helix</keyword>
<keyword evidence="1" id="KW-0472">Membrane</keyword>
<feature type="transmembrane region" description="Helical" evidence="1">
    <location>
        <begin position="28"/>
        <end position="50"/>
    </location>
</feature>
<keyword evidence="1" id="KW-0812">Transmembrane</keyword>
<dbReference type="AlphaFoldDB" id="A0A919PC69"/>
<dbReference type="InterPro" id="IPR007165">
    <property type="entry name" value="Phage_holin_4_2"/>
</dbReference>
<dbReference type="RefSeq" id="WP_203667601.1">
    <property type="nucleotide sequence ID" value="NZ_BONO01000005.1"/>
</dbReference>
<name>A0A919PC69_9CELL</name>
<protein>
    <submittedName>
        <fullName evidence="2">Membrane protein</fullName>
    </submittedName>
</protein>
<comment type="caution">
    <text evidence="2">The sequence shown here is derived from an EMBL/GenBank/DDBJ whole genome shotgun (WGS) entry which is preliminary data.</text>
</comment>
<evidence type="ECO:0000313" key="2">
    <source>
        <dbReference type="EMBL" id="GIG35552.1"/>
    </source>
</evidence>